<evidence type="ECO:0000313" key="8">
    <source>
        <dbReference type="Proteomes" id="UP000823775"/>
    </source>
</evidence>
<sequence length="297" mass="34460">MMEFSMMKKRSSQKIGVRQYKKSSVPRLRWTPQLHELFIQAVQHLGGGHKATPKRIQQMMAVKGLKISHVKSHLQMYRNLKERSNLNIVRSLNNFHEERPQFSWSSPQHLCETLEHRSSKSSKQIEPGSDQSHYKARVDAYSDQIAENNIYYYDYQEAQGSLSSGMTKEEEEEEGGGGPTSEICHEFPQADGECEREINFWPLNDFHKNSQSHSSIKFLDQQVYWIGDNDLYQINLYLQIRHHQNCLNYGYFAPVLLKFLLPDKLNIHGSYHPIIAPQTESSFSLAHYEKQTSPGTP</sequence>
<dbReference type="InterPro" id="IPR006447">
    <property type="entry name" value="Myb_dom_plants"/>
</dbReference>
<dbReference type="PANTHER" id="PTHR31314">
    <property type="entry name" value="MYB FAMILY TRANSCRIPTION FACTOR PHL7-LIKE"/>
    <property type="match status" value="1"/>
</dbReference>
<dbReference type="InterPro" id="IPR009057">
    <property type="entry name" value="Homeodomain-like_sf"/>
</dbReference>
<name>A0ABS8UYQ8_DATST</name>
<comment type="caution">
    <text evidence="7">The sequence shown here is derived from an EMBL/GenBank/DDBJ whole genome shotgun (WGS) entry which is preliminary data.</text>
</comment>
<evidence type="ECO:0000256" key="2">
    <source>
        <dbReference type="ARBA" id="ARBA00023015"/>
    </source>
</evidence>
<dbReference type="InterPro" id="IPR001005">
    <property type="entry name" value="SANT/Myb"/>
</dbReference>
<evidence type="ECO:0000256" key="3">
    <source>
        <dbReference type="ARBA" id="ARBA00023163"/>
    </source>
</evidence>
<keyword evidence="3" id="KW-0804">Transcription</keyword>
<dbReference type="Gene3D" id="1.10.10.60">
    <property type="entry name" value="Homeodomain-like"/>
    <property type="match status" value="1"/>
</dbReference>
<evidence type="ECO:0000259" key="6">
    <source>
        <dbReference type="PROSITE" id="PS51294"/>
    </source>
</evidence>
<keyword evidence="2" id="KW-0805">Transcription regulation</keyword>
<comment type="subcellular location">
    <subcellularLocation>
        <location evidence="1">Nucleus</location>
    </subcellularLocation>
</comment>
<dbReference type="PANTHER" id="PTHR31314:SF113">
    <property type="entry name" value="MYB FAMILY TRANSCRIPTION FACTOR MPH1"/>
    <property type="match status" value="1"/>
</dbReference>
<evidence type="ECO:0000256" key="5">
    <source>
        <dbReference type="SAM" id="MobiDB-lite"/>
    </source>
</evidence>
<evidence type="ECO:0000256" key="1">
    <source>
        <dbReference type="ARBA" id="ARBA00004123"/>
    </source>
</evidence>
<dbReference type="NCBIfam" id="TIGR01557">
    <property type="entry name" value="myb_SHAQKYF"/>
    <property type="match status" value="1"/>
</dbReference>
<keyword evidence="8" id="KW-1185">Reference proteome</keyword>
<dbReference type="InterPro" id="IPR017930">
    <property type="entry name" value="Myb_dom"/>
</dbReference>
<evidence type="ECO:0000256" key="4">
    <source>
        <dbReference type="ARBA" id="ARBA00023242"/>
    </source>
</evidence>
<feature type="region of interest" description="Disordered" evidence="5">
    <location>
        <begin position="162"/>
        <end position="182"/>
    </location>
</feature>
<feature type="region of interest" description="Disordered" evidence="5">
    <location>
        <begin position="115"/>
        <end position="134"/>
    </location>
</feature>
<dbReference type="InterPro" id="IPR046955">
    <property type="entry name" value="PHR1-like"/>
</dbReference>
<proteinExistence type="predicted"/>
<dbReference type="Pfam" id="PF00249">
    <property type="entry name" value="Myb_DNA-binding"/>
    <property type="match status" value="1"/>
</dbReference>
<accession>A0ABS8UYQ8</accession>
<dbReference type="SUPFAM" id="SSF46689">
    <property type="entry name" value="Homeodomain-like"/>
    <property type="match status" value="1"/>
</dbReference>
<dbReference type="EMBL" id="JACEIK010002894">
    <property type="protein sequence ID" value="MCD9639366.1"/>
    <property type="molecule type" value="Genomic_DNA"/>
</dbReference>
<gene>
    <name evidence="7" type="ORF">HAX54_023807</name>
</gene>
<dbReference type="Proteomes" id="UP000823775">
    <property type="component" value="Unassembled WGS sequence"/>
</dbReference>
<keyword evidence="4" id="KW-0539">Nucleus</keyword>
<evidence type="ECO:0000313" key="7">
    <source>
        <dbReference type="EMBL" id="MCD9639366.1"/>
    </source>
</evidence>
<protein>
    <recommendedName>
        <fullName evidence="6">HTH myb-type domain-containing protein</fullName>
    </recommendedName>
</protein>
<reference evidence="7 8" key="1">
    <citation type="journal article" date="2021" name="BMC Genomics">
        <title>Datura genome reveals duplications of psychoactive alkaloid biosynthetic genes and high mutation rate following tissue culture.</title>
        <authorList>
            <person name="Rajewski A."/>
            <person name="Carter-House D."/>
            <person name="Stajich J."/>
            <person name="Litt A."/>
        </authorList>
    </citation>
    <scope>NUCLEOTIDE SEQUENCE [LARGE SCALE GENOMIC DNA]</scope>
    <source>
        <strain evidence="7">AR-01</strain>
    </source>
</reference>
<dbReference type="PROSITE" id="PS51294">
    <property type="entry name" value="HTH_MYB"/>
    <property type="match status" value="1"/>
</dbReference>
<organism evidence="7 8">
    <name type="scientific">Datura stramonium</name>
    <name type="common">Jimsonweed</name>
    <name type="synonym">Common thornapple</name>
    <dbReference type="NCBI Taxonomy" id="4076"/>
    <lineage>
        <taxon>Eukaryota</taxon>
        <taxon>Viridiplantae</taxon>
        <taxon>Streptophyta</taxon>
        <taxon>Embryophyta</taxon>
        <taxon>Tracheophyta</taxon>
        <taxon>Spermatophyta</taxon>
        <taxon>Magnoliopsida</taxon>
        <taxon>eudicotyledons</taxon>
        <taxon>Gunneridae</taxon>
        <taxon>Pentapetalae</taxon>
        <taxon>asterids</taxon>
        <taxon>lamiids</taxon>
        <taxon>Solanales</taxon>
        <taxon>Solanaceae</taxon>
        <taxon>Solanoideae</taxon>
        <taxon>Datureae</taxon>
        <taxon>Datura</taxon>
    </lineage>
</organism>
<feature type="domain" description="HTH myb-type" evidence="6">
    <location>
        <begin position="22"/>
        <end position="82"/>
    </location>
</feature>